<dbReference type="InterPro" id="IPR019734">
    <property type="entry name" value="TPR_rpt"/>
</dbReference>
<dbReference type="PANTHER" id="PTHR47691:SF3">
    <property type="entry name" value="HTH-TYPE TRANSCRIPTIONAL REGULATOR RV0890C-RELATED"/>
    <property type="match status" value="1"/>
</dbReference>
<comment type="caution">
    <text evidence="1">The sequence shown here is derived from an EMBL/GenBank/DDBJ whole genome shotgun (WGS) entry which is preliminary data.</text>
</comment>
<dbReference type="SUPFAM" id="SSF48452">
    <property type="entry name" value="TPR-like"/>
    <property type="match status" value="2"/>
</dbReference>
<proteinExistence type="predicted"/>
<dbReference type="RefSeq" id="WP_141003508.1">
    <property type="nucleotide sequence ID" value="NZ_BAAAOR010000002.1"/>
</dbReference>
<sequence>MRSWDDVAATLRELRTRAGSPSYTRLAAQVGQRRAAQGRPEHTSRTAVYDCFRDGRVRMDLALLEDLGAVLGLSGTEATAWSASLFAVQNGIDAARIVASDPDPATTATFVGRTAELTALRAHERGVFLISGVGGVGKTQLAIRAARDHVRDGRADRLLLVDLRGYDETRPGADPAAVRHELLKQLVDAPPRGLPAPEEQRALRAALVERRCVLLLDNAASADEIAAVLGAVGPDECGSLVLATSRAGLDWPLAQHLALDGLDPVSAVWLLAAYGRAVPVEDHDTALALAALVGHHPLALELTAHRLAERPDWSLADHLAATRHEHDLLRLDQPVSASLELSFRALDPGAGRTLRLIAEQPCGHLPAEAVAELLGADLASTTTWLDGLAAAHLVSGPPDRIVLHDLVRVAARAWGPRQDSPSERDAARERLVDHCLRAAERAIAATGMLSYAPGQPAPDGGEPAEDADHAWSWLTRERTSLIALVDPAYRPGPEATVRMSRLLGRYLDTQGLHQEAVVLHGWAVDAALGRADDSGAIGARGHLAAAHARLGHAETALRETELILAGADPATEAGADASATARTVRGVLAVHRGDLEQALDEFRAALALVDTGRTVRTRTGLLGNIGVVLTHLSRFPEAIAHQQEVLDLALRDRDWSLASSALNNLVDNQLADGSPNEALRAAERACDLAERYGVNAAASRTNLGVALTALDRYDEARAAHRLGSAAAREARDPDLVAAIANNLGDTERAAGDLDAARAAYSSALRHVVHADGFEAQRAREGLALTG</sequence>
<gene>
    <name evidence="1" type="ORF">GCM10009788_00740</name>
</gene>
<protein>
    <submittedName>
        <fullName evidence="1">Tetratricopeptide repeat protein</fullName>
    </submittedName>
</protein>
<accession>A0ABN1ZPF9</accession>
<reference evidence="1 2" key="1">
    <citation type="journal article" date="2019" name="Int. J. Syst. Evol. Microbiol.">
        <title>The Global Catalogue of Microorganisms (GCM) 10K type strain sequencing project: providing services to taxonomists for standard genome sequencing and annotation.</title>
        <authorList>
            <consortium name="The Broad Institute Genomics Platform"/>
            <consortium name="The Broad Institute Genome Sequencing Center for Infectious Disease"/>
            <person name="Wu L."/>
            <person name="Ma J."/>
        </authorList>
    </citation>
    <scope>NUCLEOTIDE SEQUENCE [LARGE SCALE GENOMIC DNA]</scope>
    <source>
        <strain evidence="1 2">JCM 14942</strain>
    </source>
</reference>
<dbReference type="InterPro" id="IPR027417">
    <property type="entry name" value="P-loop_NTPase"/>
</dbReference>
<dbReference type="Gene3D" id="3.40.50.300">
    <property type="entry name" value="P-loop containing nucleotide triphosphate hydrolases"/>
    <property type="match status" value="1"/>
</dbReference>
<evidence type="ECO:0000313" key="2">
    <source>
        <dbReference type="Proteomes" id="UP001500842"/>
    </source>
</evidence>
<evidence type="ECO:0000313" key="1">
    <source>
        <dbReference type="EMBL" id="GAA1501782.1"/>
    </source>
</evidence>
<organism evidence="1 2">
    <name type="scientific">Nocardioides humi</name>
    <dbReference type="NCBI Taxonomy" id="449461"/>
    <lineage>
        <taxon>Bacteria</taxon>
        <taxon>Bacillati</taxon>
        <taxon>Actinomycetota</taxon>
        <taxon>Actinomycetes</taxon>
        <taxon>Propionibacteriales</taxon>
        <taxon>Nocardioidaceae</taxon>
        <taxon>Nocardioides</taxon>
    </lineage>
</organism>
<dbReference type="SMART" id="SM00028">
    <property type="entry name" value="TPR"/>
    <property type="match status" value="5"/>
</dbReference>
<dbReference type="SUPFAM" id="SSF52540">
    <property type="entry name" value="P-loop containing nucleoside triphosphate hydrolases"/>
    <property type="match status" value="1"/>
</dbReference>
<keyword evidence="2" id="KW-1185">Reference proteome</keyword>
<name>A0ABN1ZPF9_9ACTN</name>
<dbReference type="Proteomes" id="UP001500842">
    <property type="component" value="Unassembled WGS sequence"/>
</dbReference>
<dbReference type="Gene3D" id="1.25.40.10">
    <property type="entry name" value="Tetratricopeptide repeat domain"/>
    <property type="match status" value="1"/>
</dbReference>
<dbReference type="EMBL" id="BAAAOR010000002">
    <property type="protein sequence ID" value="GAA1501782.1"/>
    <property type="molecule type" value="Genomic_DNA"/>
</dbReference>
<dbReference type="InterPro" id="IPR011990">
    <property type="entry name" value="TPR-like_helical_dom_sf"/>
</dbReference>
<dbReference type="Pfam" id="PF13424">
    <property type="entry name" value="TPR_12"/>
    <property type="match status" value="2"/>
</dbReference>
<dbReference type="PANTHER" id="PTHR47691">
    <property type="entry name" value="REGULATOR-RELATED"/>
    <property type="match status" value="1"/>
</dbReference>